<sequence>MQFKHHTQGGLGNLLLEKITLFTKVKESQKIAPCVESHFTALRQWTSFPQTPPAGAAILSSNLDRGQRSWRGGEQACRLCRPRQSSLSPPGTCNCHHCLRPQYRRQLRRGLSYVL</sequence>
<dbReference type="AlphaFoldDB" id="A0A0E9WT18"/>
<dbReference type="EMBL" id="GBXM01015882">
    <property type="protein sequence ID" value="JAH92695.1"/>
    <property type="molecule type" value="Transcribed_RNA"/>
</dbReference>
<reference evidence="1" key="2">
    <citation type="journal article" date="2015" name="Fish Shellfish Immunol.">
        <title>Early steps in the European eel (Anguilla anguilla)-Vibrio vulnificus interaction in the gills: Role of the RtxA13 toxin.</title>
        <authorList>
            <person name="Callol A."/>
            <person name="Pajuelo D."/>
            <person name="Ebbesson L."/>
            <person name="Teles M."/>
            <person name="MacKenzie S."/>
            <person name="Amaro C."/>
        </authorList>
    </citation>
    <scope>NUCLEOTIDE SEQUENCE</scope>
</reference>
<evidence type="ECO:0000313" key="1">
    <source>
        <dbReference type="EMBL" id="JAH92695.1"/>
    </source>
</evidence>
<name>A0A0E9WT18_ANGAN</name>
<organism evidence="1">
    <name type="scientific">Anguilla anguilla</name>
    <name type="common">European freshwater eel</name>
    <name type="synonym">Muraena anguilla</name>
    <dbReference type="NCBI Taxonomy" id="7936"/>
    <lineage>
        <taxon>Eukaryota</taxon>
        <taxon>Metazoa</taxon>
        <taxon>Chordata</taxon>
        <taxon>Craniata</taxon>
        <taxon>Vertebrata</taxon>
        <taxon>Euteleostomi</taxon>
        <taxon>Actinopterygii</taxon>
        <taxon>Neopterygii</taxon>
        <taxon>Teleostei</taxon>
        <taxon>Anguilliformes</taxon>
        <taxon>Anguillidae</taxon>
        <taxon>Anguilla</taxon>
    </lineage>
</organism>
<protein>
    <submittedName>
        <fullName evidence="1">Uncharacterized protein</fullName>
    </submittedName>
</protein>
<accession>A0A0E9WT18</accession>
<reference evidence="1" key="1">
    <citation type="submission" date="2014-11" db="EMBL/GenBank/DDBJ databases">
        <authorList>
            <person name="Amaro Gonzalez C."/>
        </authorList>
    </citation>
    <scope>NUCLEOTIDE SEQUENCE</scope>
</reference>
<proteinExistence type="predicted"/>